<dbReference type="Pfam" id="PF01593">
    <property type="entry name" value="Amino_oxidase"/>
    <property type="match status" value="1"/>
</dbReference>
<protein>
    <submittedName>
        <fullName evidence="2">FAD-dependent oxidoreductase</fullName>
    </submittedName>
</protein>
<dbReference type="InterPro" id="IPR036188">
    <property type="entry name" value="FAD/NAD-bd_sf"/>
</dbReference>
<reference evidence="2 3" key="1">
    <citation type="journal article" date="2017" name="ISME J.">
        <title>Energy and carbon metabolisms in a deep terrestrial subsurface fluid microbial community.</title>
        <authorList>
            <person name="Momper L."/>
            <person name="Jungbluth S.P."/>
            <person name="Lee M.D."/>
            <person name="Amend J.P."/>
        </authorList>
    </citation>
    <scope>NUCLEOTIDE SEQUENCE [LARGE SCALE GENOMIC DNA]</scope>
    <source>
        <strain evidence="2">SURF_17</strain>
    </source>
</reference>
<sequence>MENRKVVIIGAGIGGLSAGYWLSQRGYDVEIFEALDRPGGRMATIEHKGDKVDVGAQFFHSNYRYAFDLIDAMNLRSRLVEIKGKVKFAFSDGATGVFIPHSFFIQGLGLAKNLKLYRFMLKHIILAHRPPMYRIEEANPEFDDMEALEAFEAPKDLRLRDVISSITLASNMSEPEWMSLYHFIALLRIDMFTHYYSMVGGISMLAEELAKHLSIRYETPVRQLVMDKGRVVGVQLDKDGSVKRAGHVIVAAAARSVGRLLPDELAQQREFFNSITQAPLPMPVFFLDRPVSRDLWAYFNEPGLKRTFSFVEDHLVKCPAMIPSGKGVVSAWSCYPHTLDLVDRPDEEIIKQALSDIEPILPGVSSWVDEARVFWHKEAGMGHYPPGSYRKVLDFKQKARELRGVSFVSDILGGCFMEAAMVSAAEAVRRVCGWGGTAY</sequence>
<dbReference type="Gene3D" id="3.50.50.60">
    <property type="entry name" value="FAD/NAD(P)-binding domain"/>
    <property type="match status" value="2"/>
</dbReference>
<feature type="domain" description="Amine oxidase" evidence="1">
    <location>
        <begin position="13"/>
        <end position="431"/>
    </location>
</feature>
<dbReference type="Proteomes" id="UP000285961">
    <property type="component" value="Unassembled WGS sequence"/>
</dbReference>
<organism evidence="2 3">
    <name type="scientific">Candidatus Abyssobacteria bacterium SURF_17</name>
    <dbReference type="NCBI Taxonomy" id="2093361"/>
    <lineage>
        <taxon>Bacteria</taxon>
        <taxon>Pseudomonadati</taxon>
        <taxon>Candidatus Hydrogenedentota</taxon>
        <taxon>Candidatus Abyssobacteria</taxon>
    </lineage>
</organism>
<dbReference type="GO" id="GO:0016491">
    <property type="term" value="F:oxidoreductase activity"/>
    <property type="evidence" value="ECO:0007669"/>
    <property type="project" value="InterPro"/>
</dbReference>
<comment type="caution">
    <text evidence="2">The sequence shown here is derived from an EMBL/GenBank/DDBJ whole genome shotgun (WGS) entry which is preliminary data.</text>
</comment>
<dbReference type="SUPFAM" id="SSF51905">
    <property type="entry name" value="FAD/NAD(P)-binding domain"/>
    <property type="match status" value="1"/>
</dbReference>
<dbReference type="EMBL" id="QZKI01000044">
    <property type="protein sequence ID" value="RJP72456.1"/>
    <property type="molecule type" value="Genomic_DNA"/>
</dbReference>
<dbReference type="InterPro" id="IPR050464">
    <property type="entry name" value="Zeta_carotene_desat/Oxidored"/>
</dbReference>
<dbReference type="AlphaFoldDB" id="A0A419F2U6"/>
<gene>
    <name evidence="2" type="ORF">C4532_05925</name>
</gene>
<name>A0A419F2U6_9BACT</name>
<evidence type="ECO:0000313" key="3">
    <source>
        <dbReference type="Proteomes" id="UP000285961"/>
    </source>
</evidence>
<proteinExistence type="predicted"/>
<accession>A0A419F2U6</accession>
<dbReference type="PANTHER" id="PTHR42923">
    <property type="entry name" value="PROTOPORPHYRINOGEN OXIDASE"/>
    <property type="match status" value="1"/>
</dbReference>
<dbReference type="InterPro" id="IPR002937">
    <property type="entry name" value="Amino_oxidase"/>
</dbReference>
<evidence type="ECO:0000259" key="1">
    <source>
        <dbReference type="Pfam" id="PF01593"/>
    </source>
</evidence>
<dbReference type="Gene3D" id="3.90.660.20">
    <property type="entry name" value="Protoporphyrinogen oxidase, mitochondrial, domain 2"/>
    <property type="match status" value="1"/>
</dbReference>
<evidence type="ECO:0000313" key="2">
    <source>
        <dbReference type="EMBL" id="RJP72456.1"/>
    </source>
</evidence>